<evidence type="ECO:0000313" key="4">
    <source>
        <dbReference type="Proteomes" id="UP000054270"/>
    </source>
</evidence>
<sequence>MRIPGIYPNVSRKPAGEIALLVRLWLGSYATEAAAGRRVLVLVLVLVAMIICASWAVANVEIPLRRLQAAATQCVVAGSPAHEHRATVSPGTSCSRSRIPAGAKFNGAITTKDGKSTDAGENCERPSTSMTRYAVPSVADV</sequence>
<dbReference type="AlphaFoldDB" id="A0A0D2NGS1"/>
<evidence type="ECO:0000256" key="2">
    <source>
        <dbReference type="SAM" id="Phobius"/>
    </source>
</evidence>
<keyword evidence="2" id="KW-0812">Transmembrane</keyword>
<feature type="compositionally biased region" description="Basic and acidic residues" evidence="1">
    <location>
        <begin position="112"/>
        <end position="124"/>
    </location>
</feature>
<keyword evidence="2" id="KW-1133">Transmembrane helix</keyword>
<proteinExistence type="predicted"/>
<feature type="transmembrane region" description="Helical" evidence="2">
    <location>
        <begin position="39"/>
        <end position="58"/>
    </location>
</feature>
<keyword evidence="2" id="KW-0472">Membrane</keyword>
<organism evidence="3 4">
    <name type="scientific">Hypholoma sublateritium (strain FD-334 SS-4)</name>
    <dbReference type="NCBI Taxonomy" id="945553"/>
    <lineage>
        <taxon>Eukaryota</taxon>
        <taxon>Fungi</taxon>
        <taxon>Dikarya</taxon>
        <taxon>Basidiomycota</taxon>
        <taxon>Agaricomycotina</taxon>
        <taxon>Agaricomycetes</taxon>
        <taxon>Agaricomycetidae</taxon>
        <taxon>Agaricales</taxon>
        <taxon>Agaricineae</taxon>
        <taxon>Strophariaceae</taxon>
        <taxon>Hypholoma</taxon>
    </lineage>
</organism>
<gene>
    <name evidence="3" type="ORF">HYPSUDRAFT_205645</name>
</gene>
<accession>A0A0D2NGS1</accession>
<evidence type="ECO:0000256" key="1">
    <source>
        <dbReference type="SAM" id="MobiDB-lite"/>
    </source>
</evidence>
<dbReference type="EMBL" id="KN817593">
    <property type="protein sequence ID" value="KJA18154.1"/>
    <property type="molecule type" value="Genomic_DNA"/>
</dbReference>
<dbReference type="Proteomes" id="UP000054270">
    <property type="component" value="Unassembled WGS sequence"/>
</dbReference>
<feature type="region of interest" description="Disordered" evidence="1">
    <location>
        <begin position="106"/>
        <end position="128"/>
    </location>
</feature>
<name>A0A0D2NGS1_HYPSF</name>
<protein>
    <submittedName>
        <fullName evidence="3">Uncharacterized protein</fullName>
    </submittedName>
</protein>
<keyword evidence="4" id="KW-1185">Reference proteome</keyword>
<reference evidence="4" key="1">
    <citation type="submission" date="2014-04" db="EMBL/GenBank/DDBJ databases">
        <title>Evolutionary Origins and Diversification of the Mycorrhizal Mutualists.</title>
        <authorList>
            <consortium name="DOE Joint Genome Institute"/>
            <consortium name="Mycorrhizal Genomics Consortium"/>
            <person name="Kohler A."/>
            <person name="Kuo A."/>
            <person name="Nagy L.G."/>
            <person name="Floudas D."/>
            <person name="Copeland A."/>
            <person name="Barry K.W."/>
            <person name="Cichocki N."/>
            <person name="Veneault-Fourrey C."/>
            <person name="LaButti K."/>
            <person name="Lindquist E.A."/>
            <person name="Lipzen A."/>
            <person name="Lundell T."/>
            <person name="Morin E."/>
            <person name="Murat C."/>
            <person name="Riley R."/>
            <person name="Ohm R."/>
            <person name="Sun H."/>
            <person name="Tunlid A."/>
            <person name="Henrissat B."/>
            <person name="Grigoriev I.V."/>
            <person name="Hibbett D.S."/>
            <person name="Martin F."/>
        </authorList>
    </citation>
    <scope>NUCLEOTIDE SEQUENCE [LARGE SCALE GENOMIC DNA]</scope>
    <source>
        <strain evidence="4">FD-334 SS-4</strain>
    </source>
</reference>
<evidence type="ECO:0000313" key="3">
    <source>
        <dbReference type="EMBL" id="KJA18154.1"/>
    </source>
</evidence>